<dbReference type="Pfam" id="PF12679">
    <property type="entry name" value="ABC2_membrane_2"/>
    <property type="match status" value="1"/>
</dbReference>
<feature type="transmembrane region" description="Helical" evidence="1">
    <location>
        <begin position="117"/>
        <end position="144"/>
    </location>
</feature>
<organism evidence="2 3">
    <name type="scientific">Paenibacillus pinisoli</name>
    <dbReference type="NCBI Taxonomy" id="1276110"/>
    <lineage>
        <taxon>Bacteria</taxon>
        <taxon>Bacillati</taxon>
        <taxon>Bacillota</taxon>
        <taxon>Bacilli</taxon>
        <taxon>Bacillales</taxon>
        <taxon>Paenibacillaceae</taxon>
        <taxon>Paenibacillus</taxon>
    </lineage>
</organism>
<keyword evidence="3" id="KW-1185">Reference proteome</keyword>
<sequence>MNLYRREMRAHLKSLLIWIAGIIAMLAAGMGKFTGMEESGAAMNELMADMPKALQAIMGIGELDIGTPIGYYGVLFLYLLLMAAIHASMLGAAIISKEERDKTAEFLLVKPLSRGRLLLCKLLAALTQVLIFNLVMLTGSILVIGSYTEGESSAGAILSLMAGMLLVQLIFLTVGMAIAGAGRHPKRAVAYSAAVMLLTFLLSMAIKISGHIDYMGVFTPFYYVDAAAVIDQGIGAGYALLSLGITAVALVVLFAGYNRRDMR</sequence>
<dbReference type="PANTHER" id="PTHR43471:SF12">
    <property type="entry name" value="HYPOTHETICAL MEMBRANE PROTEIN, CONSERVED"/>
    <property type="match status" value="1"/>
</dbReference>
<reference evidence="2 3" key="1">
    <citation type="submission" date="2018-09" db="EMBL/GenBank/DDBJ databases">
        <title>Paenibacillus aracenensis nov. sp. isolated from a cave in southern Spain.</title>
        <authorList>
            <person name="Jurado V."/>
            <person name="Gutierrez-Patricio S."/>
            <person name="Gonzalez-Pimentel J.L."/>
            <person name="Miller A.Z."/>
            <person name="Laiz L."/>
            <person name="Saiz-Jimenez C."/>
        </authorList>
    </citation>
    <scope>NUCLEOTIDE SEQUENCE [LARGE SCALE GENOMIC DNA]</scope>
    <source>
        <strain evidence="2 3">JCM 19203</strain>
    </source>
</reference>
<feature type="transmembrane region" description="Helical" evidence="1">
    <location>
        <begin position="188"/>
        <end position="206"/>
    </location>
</feature>
<evidence type="ECO:0000313" key="3">
    <source>
        <dbReference type="Proteomes" id="UP000267798"/>
    </source>
</evidence>
<evidence type="ECO:0000313" key="2">
    <source>
        <dbReference type="EMBL" id="RJX37301.1"/>
    </source>
</evidence>
<name>A0A3A6PLM4_9BACL</name>
<keyword evidence="1" id="KW-0812">Transmembrane</keyword>
<dbReference type="AlphaFoldDB" id="A0A3A6PLM4"/>
<dbReference type="RefSeq" id="WP_120113856.1">
    <property type="nucleotide sequence ID" value="NZ_QXQB01000006.1"/>
</dbReference>
<dbReference type="GO" id="GO:0140359">
    <property type="term" value="F:ABC-type transporter activity"/>
    <property type="evidence" value="ECO:0007669"/>
    <property type="project" value="InterPro"/>
</dbReference>
<feature type="transmembrane region" description="Helical" evidence="1">
    <location>
        <begin position="156"/>
        <end position="181"/>
    </location>
</feature>
<accession>A0A3A6PLM4</accession>
<evidence type="ECO:0000256" key="1">
    <source>
        <dbReference type="SAM" id="Phobius"/>
    </source>
</evidence>
<dbReference type="OrthoDB" id="9800309at2"/>
<keyword evidence="1" id="KW-0472">Membrane</keyword>
<proteinExistence type="predicted"/>
<feature type="transmembrane region" description="Helical" evidence="1">
    <location>
        <begin position="69"/>
        <end position="96"/>
    </location>
</feature>
<dbReference type="GO" id="GO:0005886">
    <property type="term" value="C:plasma membrane"/>
    <property type="evidence" value="ECO:0007669"/>
    <property type="project" value="UniProtKB-SubCell"/>
</dbReference>
<comment type="caution">
    <text evidence="2">The sequence shown here is derived from an EMBL/GenBank/DDBJ whole genome shotgun (WGS) entry which is preliminary data.</text>
</comment>
<dbReference type="Proteomes" id="UP000267798">
    <property type="component" value="Unassembled WGS sequence"/>
</dbReference>
<dbReference type="PANTHER" id="PTHR43471">
    <property type="entry name" value="ABC TRANSPORTER PERMEASE"/>
    <property type="match status" value="1"/>
</dbReference>
<dbReference type="EMBL" id="QXQB01000006">
    <property type="protein sequence ID" value="RJX37301.1"/>
    <property type="molecule type" value="Genomic_DNA"/>
</dbReference>
<protein>
    <submittedName>
        <fullName evidence="2">ABC transporter</fullName>
    </submittedName>
</protein>
<feature type="transmembrane region" description="Helical" evidence="1">
    <location>
        <begin position="238"/>
        <end position="257"/>
    </location>
</feature>
<gene>
    <name evidence="2" type="ORF">D3P09_23390</name>
</gene>
<feature type="transmembrane region" description="Helical" evidence="1">
    <location>
        <begin position="12"/>
        <end position="30"/>
    </location>
</feature>
<keyword evidence="1" id="KW-1133">Transmembrane helix</keyword>